<keyword evidence="2" id="KW-1185">Reference proteome</keyword>
<evidence type="ECO:0000313" key="2">
    <source>
        <dbReference type="Proteomes" id="UP000724874"/>
    </source>
</evidence>
<dbReference type="PANTHER" id="PTHR43481:SF4">
    <property type="entry name" value="GLYCEROL-1-PHOSPHATE PHOSPHOHYDROLASE 1-RELATED"/>
    <property type="match status" value="1"/>
</dbReference>
<accession>A0A9P5TTM8</accession>
<evidence type="ECO:0000313" key="1">
    <source>
        <dbReference type="EMBL" id="KAF8912911.1"/>
    </source>
</evidence>
<dbReference type="Proteomes" id="UP000724874">
    <property type="component" value="Unassembled WGS sequence"/>
</dbReference>
<dbReference type="OrthoDB" id="40579at2759"/>
<dbReference type="NCBIfam" id="TIGR01509">
    <property type="entry name" value="HAD-SF-IA-v3"/>
    <property type="match status" value="1"/>
</dbReference>
<comment type="caution">
    <text evidence="1">The sequence shown here is derived from an EMBL/GenBank/DDBJ whole genome shotgun (WGS) entry which is preliminary data.</text>
</comment>
<protein>
    <submittedName>
        <fullName evidence="1">HAD-like domain-containing protein</fullName>
    </submittedName>
</protein>
<dbReference type="InterPro" id="IPR023198">
    <property type="entry name" value="PGP-like_dom2"/>
</dbReference>
<proteinExistence type="predicted"/>
<dbReference type="GO" id="GO:0050308">
    <property type="term" value="F:sugar-phosphatase activity"/>
    <property type="evidence" value="ECO:0007669"/>
    <property type="project" value="TreeGrafter"/>
</dbReference>
<dbReference type="SFLD" id="SFLDG01129">
    <property type="entry name" value="C1.5:_HAD__Beta-PGM__Phosphata"/>
    <property type="match status" value="1"/>
</dbReference>
<dbReference type="InterPro" id="IPR023214">
    <property type="entry name" value="HAD_sf"/>
</dbReference>
<dbReference type="PANTHER" id="PTHR43481">
    <property type="entry name" value="FRUCTOSE-1-PHOSPHATE PHOSPHATASE"/>
    <property type="match status" value="1"/>
</dbReference>
<dbReference type="InterPro" id="IPR051806">
    <property type="entry name" value="HAD-like_SPP"/>
</dbReference>
<dbReference type="Pfam" id="PF00702">
    <property type="entry name" value="Hydrolase"/>
    <property type="match status" value="1"/>
</dbReference>
<dbReference type="EMBL" id="JADNYJ010000002">
    <property type="protein sequence ID" value="KAF8912911.1"/>
    <property type="molecule type" value="Genomic_DNA"/>
</dbReference>
<dbReference type="AlphaFoldDB" id="A0A9P5TTM8"/>
<dbReference type="SUPFAM" id="SSF56784">
    <property type="entry name" value="HAD-like"/>
    <property type="match status" value="1"/>
</dbReference>
<dbReference type="SFLD" id="SFLDS00003">
    <property type="entry name" value="Haloacid_Dehalogenase"/>
    <property type="match status" value="1"/>
</dbReference>
<sequence length="233" mass="24706">MAESNTTVTVDAVLFDMDGTLIDSTPGVLKAWYTFSNDYNLGDSGSIAHATHGRRLYDTLKEYCGLVEEDHLLKEIDRFEDEVIQGGPMALPGAVDMVSKLASHPSSKSKWTIVTSASNKYAPRALESAGVPLPSIGIITANDVSQGKPHPAPYLAGALKCSIKPNNCLVVEDAISGLKAGHAAGCRTLAVCTSTARSTIIESGTNPDFIVSDLTKVTIDIVDGRIQLTLDQS</sequence>
<reference evidence="1" key="1">
    <citation type="submission" date="2020-11" db="EMBL/GenBank/DDBJ databases">
        <authorList>
            <consortium name="DOE Joint Genome Institute"/>
            <person name="Ahrendt S."/>
            <person name="Riley R."/>
            <person name="Andreopoulos W."/>
            <person name="LaButti K."/>
            <person name="Pangilinan J."/>
            <person name="Ruiz-duenas F.J."/>
            <person name="Barrasa J.M."/>
            <person name="Sanchez-Garcia M."/>
            <person name="Camarero S."/>
            <person name="Miyauchi S."/>
            <person name="Serrano A."/>
            <person name="Linde D."/>
            <person name="Babiker R."/>
            <person name="Drula E."/>
            <person name="Ayuso-Fernandez I."/>
            <person name="Pacheco R."/>
            <person name="Padilla G."/>
            <person name="Ferreira P."/>
            <person name="Barriuso J."/>
            <person name="Kellner H."/>
            <person name="Castanera R."/>
            <person name="Alfaro M."/>
            <person name="Ramirez L."/>
            <person name="Pisabarro A.G."/>
            <person name="Kuo A."/>
            <person name="Tritt A."/>
            <person name="Lipzen A."/>
            <person name="He G."/>
            <person name="Yan M."/>
            <person name="Ng V."/>
            <person name="Cullen D."/>
            <person name="Martin F."/>
            <person name="Rosso M.-N."/>
            <person name="Henrissat B."/>
            <person name="Hibbett D."/>
            <person name="Martinez A.T."/>
            <person name="Grigoriev I.V."/>
        </authorList>
    </citation>
    <scope>NUCLEOTIDE SEQUENCE</scope>
    <source>
        <strain evidence="1">AH 44721</strain>
    </source>
</reference>
<dbReference type="Gene3D" id="3.40.50.1000">
    <property type="entry name" value="HAD superfamily/HAD-like"/>
    <property type="match status" value="1"/>
</dbReference>
<organism evidence="1 2">
    <name type="scientific">Gymnopilus junonius</name>
    <name type="common">Spectacular rustgill mushroom</name>
    <name type="synonym">Gymnopilus spectabilis subsp. junonius</name>
    <dbReference type="NCBI Taxonomy" id="109634"/>
    <lineage>
        <taxon>Eukaryota</taxon>
        <taxon>Fungi</taxon>
        <taxon>Dikarya</taxon>
        <taxon>Basidiomycota</taxon>
        <taxon>Agaricomycotina</taxon>
        <taxon>Agaricomycetes</taxon>
        <taxon>Agaricomycetidae</taxon>
        <taxon>Agaricales</taxon>
        <taxon>Agaricineae</taxon>
        <taxon>Hymenogastraceae</taxon>
        <taxon>Gymnopilus</taxon>
    </lineage>
</organism>
<gene>
    <name evidence="1" type="ORF">CPB84DRAFT_482431</name>
</gene>
<dbReference type="Gene3D" id="1.10.150.240">
    <property type="entry name" value="Putative phosphatase, domain 2"/>
    <property type="match status" value="1"/>
</dbReference>
<dbReference type="InterPro" id="IPR036412">
    <property type="entry name" value="HAD-like_sf"/>
</dbReference>
<dbReference type="InterPro" id="IPR006439">
    <property type="entry name" value="HAD-SF_hydro_IA"/>
</dbReference>
<name>A0A9P5TTM8_GYMJU</name>